<dbReference type="Proteomes" id="UP000628710">
    <property type="component" value="Unassembled WGS sequence"/>
</dbReference>
<comment type="caution">
    <text evidence="1">The sequence shown here is derived from an EMBL/GenBank/DDBJ whole genome shotgun (WGS) entry which is preliminary data.</text>
</comment>
<dbReference type="Pfam" id="PF01177">
    <property type="entry name" value="Asp_Glu_race"/>
    <property type="match status" value="1"/>
</dbReference>
<proteinExistence type="predicted"/>
<evidence type="ECO:0000313" key="1">
    <source>
        <dbReference type="EMBL" id="MBJ7536573.1"/>
    </source>
</evidence>
<keyword evidence="2" id="KW-1185">Reference proteome</keyword>
<accession>A0A934N1D6</accession>
<protein>
    <recommendedName>
        <fullName evidence="3">Aspartate/glutamate racemase family protein</fullName>
    </recommendedName>
</protein>
<sequence>MKEKKSTFTLGVIMLNTHFPRIMGDIGNPKSFNFPVIYERVSSAEVSKIVTSEGVSPEVKKDIFEKIKSLETESVDLIVTTCGFLGEMQDELKSFTHIPILTSSLLTLPFTRTFLNASSDKIGVLTFDSQKLNEKHFCGHYGDDIVIGDIPKNGELFNTIKNDLLTLDYEKSKEEVISSILLLLKKEPNIKIIILECTNLSPYIEEIKEITKIPVFDIIQAINWFKETKRI</sequence>
<dbReference type="InterPro" id="IPR015942">
    <property type="entry name" value="Asp/Glu/hydantoin_racemase"/>
</dbReference>
<name>A0A934N1D6_9GAMM</name>
<evidence type="ECO:0008006" key="3">
    <source>
        <dbReference type="Google" id="ProtNLM"/>
    </source>
</evidence>
<dbReference type="AlphaFoldDB" id="A0A934N1D6"/>
<dbReference type="Gene3D" id="3.40.50.1860">
    <property type="match status" value="2"/>
</dbReference>
<dbReference type="EMBL" id="JAEMNX010000002">
    <property type="protein sequence ID" value="MBJ7536573.1"/>
    <property type="molecule type" value="Genomic_DNA"/>
</dbReference>
<evidence type="ECO:0000313" key="2">
    <source>
        <dbReference type="Proteomes" id="UP000628710"/>
    </source>
</evidence>
<gene>
    <name evidence="1" type="ORF">I8J31_02630</name>
</gene>
<organism evidence="1 2">
    <name type="scientific">Marinomonas transparens</name>
    <dbReference type="NCBI Taxonomy" id="2795388"/>
    <lineage>
        <taxon>Bacteria</taxon>
        <taxon>Pseudomonadati</taxon>
        <taxon>Pseudomonadota</taxon>
        <taxon>Gammaproteobacteria</taxon>
        <taxon>Oceanospirillales</taxon>
        <taxon>Oceanospirillaceae</taxon>
        <taxon>Marinomonas</taxon>
    </lineage>
</organism>
<dbReference type="RefSeq" id="WP_199466754.1">
    <property type="nucleotide sequence ID" value="NZ_JAEMNX010000002.1"/>
</dbReference>
<dbReference type="InterPro" id="IPR001920">
    <property type="entry name" value="Asp/Glu_race"/>
</dbReference>
<dbReference type="GO" id="GO:0047661">
    <property type="term" value="F:amino-acid racemase activity"/>
    <property type="evidence" value="ECO:0007669"/>
    <property type="project" value="InterPro"/>
</dbReference>
<reference evidence="1" key="1">
    <citation type="submission" date="2020-12" db="EMBL/GenBank/DDBJ databases">
        <title>Marinomonas arctica sp. nov., a psychrotolerant bacterium isolated from the Arctic.</title>
        <authorList>
            <person name="Zhang Y."/>
        </authorList>
    </citation>
    <scope>NUCLEOTIDE SEQUENCE</scope>
    <source>
        <strain evidence="1">C1424</strain>
    </source>
</reference>